<sequence>MPEKNSARFDDDPGGRTTGPDAEDPRSEDRGSAAARGSEVRAPQARAAEEHRAPERPAHDPRRPQQRTDEQRTDERRTGERRAEERRTDRPRGGEYQGDGNRGDGNRGDDRPGAGPAPALRKPAAEPAIPRQPTGSDVLDSRPGNTAVVAPGAGAGPAGPDAPRAPGLWLETAQVQRLSAQWRAVQTGFVDDPRAAVEQADDLVGKAADLLAESVGENRRRLRGAGGPTEDSGIPTEELRLAMREYRTLLDRLLAS</sequence>
<evidence type="ECO:0000313" key="3">
    <source>
        <dbReference type="Proteomes" id="UP001432014"/>
    </source>
</evidence>
<organism evidence="2 3">
    <name type="scientific">Kitasatospora herbaricolor</name>
    <dbReference type="NCBI Taxonomy" id="68217"/>
    <lineage>
        <taxon>Bacteria</taxon>
        <taxon>Bacillati</taxon>
        <taxon>Actinomycetota</taxon>
        <taxon>Actinomycetes</taxon>
        <taxon>Kitasatosporales</taxon>
        <taxon>Streptomycetaceae</taxon>
        <taxon>Kitasatospora</taxon>
    </lineage>
</organism>
<gene>
    <name evidence="2" type="ORF">OG469_02645</name>
</gene>
<keyword evidence="3" id="KW-1185">Reference proteome</keyword>
<name>A0ABZ1W113_9ACTN</name>
<dbReference type="Proteomes" id="UP001432014">
    <property type="component" value="Chromosome"/>
</dbReference>
<feature type="compositionally biased region" description="Basic and acidic residues" evidence="1">
    <location>
        <begin position="1"/>
        <end position="14"/>
    </location>
</feature>
<feature type="compositionally biased region" description="Low complexity" evidence="1">
    <location>
        <begin position="143"/>
        <end position="166"/>
    </location>
</feature>
<protein>
    <submittedName>
        <fullName evidence="2">Uncharacterized protein</fullName>
    </submittedName>
</protein>
<evidence type="ECO:0000256" key="1">
    <source>
        <dbReference type="SAM" id="MobiDB-lite"/>
    </source>
</evidence>
<proteinExistence type="predicted"/>
<feature type="compositionally biased region" description="Basic and acidic residues" evidence="1">
    <location>
        <begin position="101"/>
        <end position="112"/>
    </location>
</feature>
<feature type="region of interest" description="Disordered" evidence="1">
    <location>
        <begin position="1"/>
        <end position="166"/>
    </location>
</feature>
<accession>A0ABZ1W113</accession>
<reference evidence="2 3" key="1">
    <citation type="submission" date="2022-10" db="EMBL/GenBank/DDBJ databases">
        <title>The complete genomes of actinobacterial strains from the NBC collection.</title>
        <authorList>
            <person name="Joergensen T.S."/>
            <person name="Alvarez Arevalo M."/>
            <person name="Sterndorff E.B."/>
            <person name="Faurdal D."/>
            <person name="Vuksanovic O."/>
            <person name="Mourched A.-S."/>
            <person name="Charusanti P."/>
            <person name="Shaw S."/>
            <person name="Blin K."/>
            <person name="Weber T."/>
        </authorList>
    </citation>
    <scope>NUCLEOTIDE SEQUENCE [LARGE SCALE GENOMIC DNA]</scope>
    <source>
        <strain evidence="2 3">NBC_01247</strain>
    </source>
</reference>
<evidence type="ECO:0000313" key="2">
    <source>
        <dbReference type="EMBL" id="WUS54499.1"/>
    </source>
</evidence>
<dbReference type="EMBL" id="CP108482">
    <property type="protein sequence ID" value="WUS54499.1"/>
    <property type="molecule type" value="Genomic_DNA"/>
</dbReference>
<dbReference type="RefSeq" id="WP_329500957.1">
    <property type="nucleotide sequence ID" value="NZ_CP108460.1"/>
</dbReference>
<feature type="compositionally biased region" description="Basic and acidic residues" evidence="1">
    <location>
        <begin position="47"/>
        <end position="93"/>
    </location>
</feature>